<proteinExistence type="inferred from homology"/>
<dbReference type="InterPro" id="IPR029035">
    <property type="entry name" value="DHS-like_NAD/FAD-binding_dom"/>
</dbReference>
<dbReference type="GO" id="GO:0046872">
    <property type="term" value="F:metal ion binding"/>
    <property type="evidence" value="ECO:0007669"/>
    <property type="project" value="UniProtKB-KW"/>
</dbReference>
<dbReference type="InterPro" id="IPR050134">
    <property type="entry name" value="NAD-dep_sirtuin_deacylases"/>
</dbReference>
<evidence type="ECO:0000256" key="5">
    <source>
        <dbReference type="SAM" id="MobiDB-lite"/>
    </source>
</evidence>
<dbReference type="InterPro" id="IPR026590">
    <property type="entry name" value="Ssirtuin_cat_dom"/>
</dbReference>
<feature type="region of interest" description="Disordered" evidence="5">
    <location>
        <begin position="103"/>
        <end position="307"/>
    </location>
</feature>
<feature type="region of interest" description="Disordered" evidence="5">
    <location>
        <begin position="849"/>
        <end position="877"/>
    </location>
</feature>
<accession>A0A2J6RBQ2</accession>
<dbReference type="EMBL" id="KZ613951">
    <property type="protein sequence ID" value="PMD35939.1"/>
    <property type="molecule type" value="Genomic_DNA"/>
</dbReference>
<dbReference type="PROSITE" id="PS50305">
    <property type="entry name" value="SIRTUIN"/>
    <property type="match status" value="1"/>
</dbReference>
<keyword evidence="2" id="KW-0808">Transferase</keyword>
<feature type="compositionally biased region" description="Polar residues" evidence="5">
    <location>
        <begin position="165"/>
        <end position="175"/>
    </location>
</feature>
<feature type="compositionally biased region" description="Low complexity" evidence="5">
    <location>
        <begin position="215"/>
        <end position="243"/>
    </location>
</feature>
<feature type="compositionally biased region" description="Low complexity" evidence="5">
    <location>
        <begin position="147"/>
        <end position="158"/>
    </location>
</feature>
<keyword evidence="4" id="KW-0479">Metal-binding</keyword>
<dbReference type="AlphaFoldDB" id="A0A2J6RBQ2"/>
<dbReference type="GO" id="GO:0070403">
    <property type="term" value="F:NAD+ binding"/>
    <property type="evidence" value="ECO:0007669"/>
    <property type="project" value="InterPro"/>
</dbReference>
<keyword evidence="3" id="KW-0520">NAD</keyword>
<evidence type="ECO:0000313" key="7">
    <source>
        <dbReference type="EMBL" id="PMD35939.1"/>
    </source>
</evidence>
<dbReference type="PANTHER" id="PTHR11085:SF8">
    <property type="entry name" value="NAD-DEPENDENT HISTONE DEACETYLASE HST3"/>
    <property type="match status" value="1"/>
</dbReference>
<comment type="similarity">
    <text evidence="1">Belongs to the sirtuin family. Class I subfamily.</text>
</comment>
<feature type="binding site" evidence="4">
    <location>
        <position position="456"/>
    </location>
    <ligand>
        <name>Zn(2+)</name>
        <dbReference type="ChEBI" id="CHEBI:29105"/>
    </ligand>
</feature>
<organism evidence="7 8">
    <name type="scientific">Hyaloscypha variabilis (strain UAMH 11265 / GT02V1 / F)</name>
    <name type="common">Meliniomyces variabilis</name>
    <dbReference type="NCBI Taxonomy" id="1149755"/>
    <lineage>
        <taxon>Eukaryota</taxon>
        <taxon>Fungi</taxon>
        <taxon>Dikarya</taxon>
        <taxon>Ascomycota</taxon>
        <taxon>Pezizomycotina</taxon>
        <taxon>Leotiomycetes</taxon>
        <taxon>Helotiales</taxon>
        <taxon>Hyaloscyphaceae</taxon>
        <taxon>Hyaloscypha</taxon>
        <taxon>Hyaloscypha variabilis</taxon>
    </lineage>
</organism>
<keyword evidence="4" id="KW-0862">Zinc</keyword>
<dbReference type="SUPFAM" id="SSF52467">
    <property type="entry name" value="DHS-like NAD/FAD-binding domain"/>
    <property type="match status" value="1"/>
</dbReference>
<evidence type="ECO:0000256" key="4">
    <source>
        <dbReference type="PROSITE-ProRule" id="PRU00236"/>
    </source>
</evidence>
<dbReference type="OrthoDB" id="2919105at2759"/>
<dbReference type="Gene3D" id="3.40.50.1220">
    <property type="entry name" value="TPP-binding domain"/>
    <property type="match status" value="2"/>
</dbReference>
<feature type="compositionally biased region" description="Polar residues" evidence="5">
    <location>
        <begin position="244"/>
        <end position="253"/>
    </location>
</feature>
<sequence>MPTTQVTAGSSLELQEIADMMGKSKKVVVVTGAGISTNCGIPDFRSEHGLYSLIQAQYDAAVQNPPWEQENTFDIDDRPKKKRKQWYYEVVAPDGKVVDVIDEDLQPSQPQTTESTQELRRSSRSRSTNTTTSNSRASTPAAKSSDDSSLSSCPSTTPELPNDFSIGNTQITTAENALKGHPQARRSGTKSRSATPDSIAPTRKGTRISLHSAESTSSSTTSTSTSTSSSRRQSRSNSLNRQSIDSLASSTPIERTAERLSFAKDGPPLTRTRILQREESSILSKTDDEEDPLVLPASQSSSRASLPNLKGRDLFDSMIWSDPFTTSIFYMFISSLRQKIQDVESTTATHQFIRTLRDGGRLVRNYTQNIDCLEEREGLCTDLSKGPGNRARFNYRSQREIRPEIINGDHNLYGGVEVVPLHGTLTWLRCGLCTRLSNWDEEERVAATLAGTAPDCPACTEYNRHRTGKGRRGLAVGRLRPDIVLYGEEHPSANMISPLITHDLGLGPDVLLIMGTSLKVHGLKIMVKEFAKAVHTKGGKVVFVNRTKPPESTWGDVIDYWVEWDCDEWVLDLRERRADIWLPQGTIKDDDKRRESLGEDKPPPRKQSARPQATRDDKVNGVFVTFKILDLLAKATDADGKPATRFPYWQATTRVSNASAIQVEQPKKAKVQPSKRASKSLQAPKSVPPKQSTSAKSRSNKRKSYPECLKDDKNNVAYQVTKLWENLRKIAPGLGQPPKELQYPFLDLNNKPDYLKPFAFHSNSNHLPNVGGGSSAGWPLQHMNLVTHPPSGPPISVHSASARARTISHSYGTRASRRFSAAETTVVEGEGGRVSLSSQTSDTIVVATTEEEEGAKEESSLPSSLPTPPESNDAMTPSTQRIKRMGSIGAILSSDDGSEEWHDASEVL</sequence>
<reference evidence="7 8" key="1">
    <citation type="submission" date="2016-04" db="EMBL/GenBank/DDBJ databases">
        <title>A degradative enzymes factory behind the ericoid mycorrhizal symbiosis.</title>
        <authorList>
            <consortium name="DOE Joint Genome Institute"/>
            <person name="Martino E."/>
            <person name="Morin E."/>
            <person name="Grelet G."/>
            <person name="Kuo A."/>
            <person name="Kohler A."/>
            <person name="Daghino S."/>
            <person name="Barry K."/>
            <person name="Choi C."/>
            <person name="Cichocki N."/>
            <person name="Clum A."/>
            <person name="Copeland A."/>
            <person name="Hainaut M."/>
            <person name="Haridas S."/>
            <person name="Labutti K."/>
            <person name="Lindquist E."/>
            <person name="Lipzen A."/>
            <person name="Khouja H.-R."/>
            <person name="Murat C."/>
            <person name="Ohm R."/>
            <person name="Olson A."/>
            <person name="Spatafora J."/>
            <person name="Veneault-Fourrey C."/>
            <person name="Henrissat B."/>
            <person name="Grigoriev I."/>
            <person name="Martin F."/>
            <person name="Perotto S."/>
        </authorList>
    </citation>
    <scope>NUCLEOTIDE SEQUENCE [LARGE SCALE GENOMIC DNA]</scope>
    <source>
        <strain evidence="7 8">F</strain>
    </source>
</reference>
<feature type="binding site" evidence="4">
    <location>
        <position position="430"/>
    </location>
    <ligand>
        <name>Zn(2+)</name>
        <dbReference type="ChEBI" id="CHEBI:29105"/>
    </ligand>
</feature>
<dbReference type="Pfam" id="PF02146">
    <property type="entry name" value="SIR2"/>
    <property type="match status" value="3"/>
</dbReference>
<evidence type="ECO:0000259" key="6">
    <source>
        <dbReference type="PROSITE" id="PS50305"/>
    </source>
</evidence>
<feature type="binding site" evidence="4">
    <location>
        <position position="433"/>
    </location>
    <ligand>
        <name>Zn(2+)</name>
        <dbReference type="ChEBI" id="CHEBI:29105"/>
    </ligand>
</feature>
<evidence type="ECO:0000256" key="2">
    <source>
        <dbReference type="ARBA" id="ARBA00022679"/>
    </source>
</evidence>
<evidence type="ECO:0000313" key="8">
    <source>
        <dbReference type="Proteomes" id="UP000235786"/>
    </source>
</evidence>
<feature type="domain" description="Deacetylase sirtuin-type" evidence="6">
    <location>
        <begin position="7"/>
        <end position="600"/>
    </location>
</feature>
<name>A0A2J6RBQ2_HYAVF</name>
<dbReference type="Proteomes" id="UP000235786">
    <property type="component" value="Unassembled WGS sequence"/>
</dbReference>
<feature type="active site" description="Proton acceptor" evidence="4">
    <location>
        <position position="422"/>
    </location>
</feature>
<dbReference type="InterPro" id="IPR003000">
    <property type="entry name" value="Sirtuin"/>
</dbReference>
<feature type="compositionally biased region" description="Low complexity" evidence="5">
    <location>
        <begin position="106"/>
        <end position="116"/>
    </location>
</feature>
<dbReference type="PANTHER" id="PTHR11085">
    <property type="entry name" value="NAD-DEPENDENT PROTEIN DEACYLASE SIRTUIN-5, MITOCHONDRIAL-RELATED"/>
    <property type="match status" value="1"/>
</dbReference>
<dbReference type="STRING" id="1149755.A0A2J6RBQ2"/>
<feature type="region of interest" description="Disordered" evidence="5">
    <location>
        <begin position="662"/>
        <end position="710"/>
    </location>
</feature>
<feature type="compositionally biased region" description="Polar residues" evidence="5">
    <location>
        <begin position="679"/>
        <end position="697"/>
    </location>
</feature>
<keyword evidence="8" id="KW-1185">Reference proteome</keyword>
<feature type="compositionally biased region" description="Basic and acidic residues" evidence="5">
    <location>
        <begin position="589"/>
        <end position="603"/>
    </location>
</feature>
<protein>
    <submittedName>
        <fullName evidence="7">DHS-like NAD/FAD-binding domain-containing protein</fullName>
    </submittedName>
</protein>
<dbReference type="GO" id="GO:0005634">
    <property type="term" value="C:nucleus"/>
    <property type="evidence" value="ECO:0007669"/>
    <property type="project" value="TreeGrafter"/>
</dbReference>
<feature type="region of interest" description="Disordered" evidence="5">
    <location>
        <begin position="589"/>
        <end position="616"/>
    </location>
</feature>
<feature type="binding site" evidence="4">
    <location>
        <position position="459"/>
    </location>
    <ligand>
        <name>Zn(2+)</name>
        <dbReference type="ChEBI" id="CHEBI:29105"/>
    </ligand>
</feature>
<gene>
    <name evidence="7" type="ORF">L207DRAFT_586972</name>
</gene>
<evidence type="ECO:0000256" key="1">
    <source>
        <dbReference type="ARBA" id="ARBA00006924"/>
    </source>
</evidence>
<dbReference type="GO" id="GO:0017136">
    <property type="term" value="F:histone deacetylase activity, NAD-dependent"/>
    <property type="evidence" value="ECO:0007669"/>
    <property type="project" value="TreeGrafter"/>
</dbReference>
<evidence type="ECO:0000256" key="3">
    <source>
        <dbReference type="ARBA" id="ARBA00023027"/>
    </source>
</evidence>
<feature type="compositionally biased region" description="Low complexity" evidence="5">
    <location>
        <begin position="125"/>
        <end position="139"/>
    </location>
</feature>